<keyword evidence="2" id="KW-0614">Plasmid</keyword>
<reference evidence="2 3" key="1">
    <citation type="submission" date="2020-09" db="EMBL/GenBank/DDBJ databases">
        <title>A novel species.</title>
        <authorList>
            <person name="Gao J."/>
        </authorList>
    </citation>
    <scope>NUCLEOTIDE SEQUENCE [LARGE SCALE GENOMIC DNA]</scope>
    <source>
        <strain evidence="2 3">CRXT-Y-14</strain>
        <plasmid evidence="2 3">unnamed2</plasmid>
    </source>
</reference>
<sequence>MTATLTVAIRGPLNIDGTALRCPGRDRAPAPFRLSLMVSGSDVMASCGQKHRGADGGRKASCFFAVEQLTPAMVRLIADKAQPNRSFRVTLPGGKVIEGKRGPAAQPAPAGKGGTAAGAFAAKKAAARGGKAAPARRSGGGTLAAAFNAVTAVAGTATAAANAVGAGANAVGKGFDMGREGFRTGQAAIKAVDSAGARRFARDNASSGGDDGDGQADGE</sequence>
<evidence type="ECO:0000256" key="1">
    <source>
        <dbReference type="SAM" id="MobiDB-lite"/>
    </source>
</evidence>
<organism evidence="2 3">
    <name type="scientific">Streptomyces xanthii</name>
    <dbReference type="NCBI Taxonomy" id="2768069"/>
    <lineage>
        <taxon>Bacteria</taxon>
        <taxon>Bacillati</taxon>
        <taxon>Actinomycetota</taxon>
        <taxon>Actinomycetes</taxon>
        <taxon>Kitasatosporales</taxon>
        <taxon>Streptomycetaceae</taxon>
        <taxon>Streptomyces</taxon>
    </lineage>
</organism>
<evidence type="ECO:0000313" key="3">
    <source>
        <dbReference type="Proteomes" id="UP000516428"/>
    </source>
</evidence>
<accession>A0A7H1BL12</accession>
<dbReference type="KEGG" id="sxn:IAG42_37260"/>
<geneLocation type="plasmid" evidence="2 3">
    <name>unnamed2</name>
</geneLocation>
<proteinExistence type="predicted"/>
<evidence type="ECO:0000313" key="2">
    <source>
        <dbReference type="EMBL" id="QNS09417.1"/>
    </source>
</evidence>
<dbReference type="EMBL" id="CP061283">
    <property type="protein sequence ID" value="QNS09417.1"/>
    <property type="molecule type" value="Genomic_DNA"/>
</dbReference>
<protein>
    <submittedName>
        <fullName evidence="2">Uncharacterized protein</fullName>
    </submittedName>
</protein>
<dbReference type="AlphaFoldDB" id="A0A7H1BL12"/>
<feature type="compositionally biased region" description="Acidic residues" evidence="1">
    <location>
        <begin position="210"/>
        <end position="219"/>
    </location>
</feature>
<name>A0A7H1BL12_9ACTN</name>
<gene>
    <name evidence="2" type="ORF">IAG42_37260</name>
</gene>
<feature type="region of interest" description="Disordered" evidence="1">
    <location>
        <begin position="194"/>
        <end position="219"/>
    </location>
</feature>
<dbReference type="RefSeq" id="WP_188342072.1">
    <property type="nucleotide sequence ID" value="NZ_CP061283.1"/>
</dbReference>
<dbReference type="Proteomes" id="UP000516428">
    <property type="component" value="Plasmid unnamed2"/>
</dbReference>
<keyword evidence="3" id="KW-1185">Reference proteome</keyword>